<evidence type="ECO:0000313" key="4">
    <source>
        <dbReference type="Proteomes" id="UP000199182"/>
    </source>
</evidence>
<evidence type="ECO:0000259" key="2">
    <source>
        <dbReference type="PROSITE" id="PS50989"/>
    </source>
</evidence>
<dbReference type="Pfam" id="PF01039">
    <property type="entry name" value="Carboxyl_trans"/>
    <property type="match status" value="1"/>
</dbReference>
<feature type="domain" description="CoA carboxyltransferase C-terminal" evidence="2">
    <location>
        <begin position="225"/>
        <end position="448"/>
    </location>
</feature>
<dbReference type="EMBL" id="FNID01000004">
    <property type="protein sequence ID" value="SDM74055.1"/>
    <property type="molecule type" value="Genomic_DNA"/>
</dbReference>
<evidence type="ECO:0000259" key="1">
    <source>
        <dbReference type="PROSITE" id="PS50980"/>
    </source>
</evidence>
<dbReference type="AlphaFoldDB" id="A0A1G9VQE5"/>
<dbReference type="InterPro" id="IPR011763">
    <property type="entry name" value="COA_CT_C"/>
</dbReference>
<keyword evidence="4" id="KW-1185">Reference proteome</keyword>
<dbReference type="Proteomes" id="UP000199182">
    <property type="component" value="Unassembled WGS sequence"/>
</dbReference>
<evidence type="ECO:0000313" key="3">
    <source>
        <dbReference type="EMBL" id="SDM74055.1"/>
    </source>
</evidence>
<name>A0A1G9VQE5_9FIRM</name>
<dbReference type="InterPro" id="IPR051047">
    <property type="entry name" value="AccD/PCCB"/>
</dbReference>
<dbReference type="SUPFAM" id="SSF52096">
    <property type="entry name" value="ClpP/crotonase"/>
    <property type="match status" value="2"/>
</dbReference>
<dbReference type="PROSITE" id="PS50989">
    <property type="entry name" value="COA_CT_CTER"/>
    <property type="match status" value="1"/>
</dbReference>
<dbReference type="Gene3D" id="3.90.226.10">
    <property type="entry name" value="2-enoyl-CoA Hydratase, Chain A, domain 1"/>
    <property type="match status" value="2"/>
</dbReference>
<dbReference type="GO" id="GO:0004658">
    <property type="term" value="F:propionyl-CoA carboxylase activity"/>
    <property type="evidence" value="ECO:0007669"/>
    <property type="project" value="TreeGrafter"/>
</dbReference>
<keyword evidence="3" id="KW-0808">Transferase</keyword>
<dbReference type="InterPro" id="IPR034733">
    <property type="entry name" value="AcCoA_carboxyl_beta"/>
</dbReference>
<dbReference type="InterPro" id="IPR011762">
    <property type="entry name" value="COA_CT_N"/>
</dbReference>
<reference evidence="3 4" key="1">
    <citation type="submission" date="2016-10" db="EMBL/GenBank/DDBJ databases">
        <authorList>
            <person name="de Groot N.N."/>
        </authorList>
    </citation>
    <scope>NUCLEOTIDE SEQUENCE [LARGE SCALE GENOMIC DNA]</scope>
    <source>
        <strain evidence="3 4">CGMCC 1.5012</strain>
    </source>
</reference>
<dbReference type="PANTHER" id="PTHR43842:SF2">
    <property type="entry name" value="PROPIONYL-COA CARBOXYLASE BETA CHAIN, MITOCHONDRIAL"/>
    <property type="match status" value="1"/>
</dbReference>
<organism evidence="3 4">
    <name type="scientific">Acetanaerobacterium elongatum</name>
    <dbReference type="NCBI Taxonomy" id="258515"/>
    <lineage>
        <taxon>Bacteria</taxon>
        <taxon>Bacillati</taxon>
        <taxon>Bacillota</taxon>
        <taxon>Clostridia</taxon>
        <taxon>Eubacteriales</taxon>
        <taxon>Oscillospiraceae</taxon>
        <taxon>Acetanaerobacterium</taxon>
    </lineage>
</organism>
<protein>
    <submittedName>
        <fullName evidence="3">Acetyl-CoA carboxylase, carboxyltransferase component</fullName>
    </submittedName>
</protein>
<proteinExistence type="predicted"/>
<gene>
    <name evidence="3" type="ORF">SAMN05192585_10463</name>
</gene>
<sequence>MSSANKLALLSEKLKTIDKASPARARLIKLFDENTFVEIDAFAKSGENAAAVVTGYGSVDGSTVFAFCQDSTVASGAIGKAHAAKIKKVYELAAKTGSPVVGIYDSKGADLAAPYDTMAAYGELLALSNNLSGVVPQVSLVLGTCAGGAALIASGADFIVMSEEGEFFLSSPASGEACSAKNAAAEGVAHILAKDESEALEAARKIISLLPLNNLAEAPIWDFEEVSGSAEVLNGEDVALTDIVKNIADAGSVTELQASFGKNAFAALATIGGQAVGIVGISGSLGKDECAKLARTVSICDAFSIPVITLVNTEGFSGNVRDTAALAHVYAEATTPKISVVLGKAYGSAYIALAGKGANADMAYAWPNAVISPLKPETAVAFLYNDRITAEKSRQDVEAEYADTEASAFAYAERGMIDAVIEPSATRAVIISAMDMLSGKRVNTMPKKHSNMPL</sequence>
<dbReference type="PANTHER" id="PTHR43842">
    <property type="entry name" value="PROPIONYL-COA CARBOXYLASE BETA CHAIN"/>
    <property type="match status" value="1"/>
</dbReference>
<dbReference type="InterPro" id="IPR029045">
    <property type="entry name" value="ClpP/crotonase-like_dom_sf"/>
</dbReference>
<dbReference type="STRING" id="258515.SAMN05192585_10463"/>
<dbReference type="OrthoDB" id="9803706at2"/>
<feature type="domain" description="CoA carboxyltransferase N-terminal" evidence="1">
    <location>
        <begin position="1"/>
        <end position="241"/>
    </location>
</feature>
<dbReference type="GO" id="GO:0016740">
    <property type="term" value="F:transferase activity"/>
    <property type="evidence" value="ECO:0007669"/>
    <property type="project" value="UniProtKB-KW"/>
</dbReference>
<dbReference type="PROSITE" id="PS50980">
    <property type="entry name" value="COA_CT_NTER"/>
    <property type="match status" value="1"/>
</dbReference>
<accession>A0A1G9VQE5</accession>